<feature type="compositionally biased region" description="Basic and acidic residues" evidence="1">
    <location>
        <begin position="626"/>
        <end position="660"/>
    </location>
</feature>
<accession>A0A2R4WDR8</accession>
<feature type="compositionally biased region" description="Low complexity" evidence="1">
    <location>
        <begin position="308"/>
        <end position="320"/>
    </location>
</feature>
<dbReference type="Gene3D" id="3.30.750.140">
    <property type="match status" value="1"/>
</dbReference>
<evidence type="ECO:0000313" key="3">
    <source>
        <dbReference type="EMBL" id="AWB19639.1"/>
    </source>
</evidence>
<feature type="compositionally biased region" description="Basic and acidic residues" evidence="1">
    <location>
        <begin position="410"/>
        <end position="441"/>
    </location>
</feature>
<dbReference type="AlphaFoldDB" id="A0A2R4WDR8"/>
<feature type="compositionally biased region" description="Low complexity" evidence="1">
    <location>
        <begin position="361"/>
        <end position="380"/>
    </location>
</feature>
<dbReference type="Pfam" id="PF02120">
    <property type="entry name" value="Flg_hook"/>
    <property type="match status" value="1"/>
</dbReference>
<feature type="compositionally biased region" description="Basic and acidic residues" evidence="1">
    <location>
        <begin position="41"/>
        <end position="51"/>
    </location>
</feature>
<dbReference type="RefSeq" id="WP_099951564.1">
    <property type="nucleotide sequence ID" value="NZ_CP028843.1"/>
</dbReference>
<feature type="region of interest" description="Disordered" evidence="1">
    <location>
        <begin position="1"/>
        <end position="198"/>
    </location>
</feature>
<dbReference type="OrthoDB" id="7676733at2"/>
<evidence type="ECO:0000256" key="1">
    <source>
        <dbReference type="SAM" id="MobiDB-lite"/>
    </source>
</evidence>
<dbReference type="EMBL" id="CP028843">
    <property type="protein sequence ID" value="AWB19639.1"/>
    <property type="molecule type" value="Genomic_DNA"/>
</dbReference>
<keyword evidence="3" id="KW-0969">Cilium</keyword>
<evidence type="ECO:0000259" key="2">
    <source>
        <dbReference type="Pfam" id="PF02120"/>
    </source>
</evidence>
<feature type="domain" description="Flagellar hook-length control protein-like C-terminal" evidence="2">
    <location>
        <begin position="516"/>
        <end position="591"/>
    </location>
</feature>
<keyword evidence="3" id="KW-0966">Cell projection</keyword>
<feature type="compositionally biased region" description="Low complexity" evidence="1">
    <location>
        <begin position="67"/>
        <end position="91"/>
    </location>
</feature>
<dbReference type="InterPro" id="IPR038610">
    <property type="entry name" value="FliK-like_C_sf"/>
</dbReference>
<feature type="region of interest" description="Disordered" evidence="1">
    <location>
        <begin position="279"/>
        <end position="456"/>
    </location>
</feature>
<dbReference type="KEGG" id="mee:DA075_00735"/>
<name>A0A2R4WDR8_9HYPH</name>
<evidence type="ECO:0000313" key="4">
    <source>
        <dbReference type="Proteomes" id="UP000244755"/>
    </source>
</evidence>
<reference evidence="3 4" key="1">
    <citation type="submission" date="2018-04" db="EMBL/GenBank/DDBJ databases">
        <title>Methylobacterium sp. PR1016A genome.</title>
        <authorList>
            <person name="Park W."/>
        </authorList>
    </citation>
    <scope>NUCLEOTIDE SEQUENCE [LARGE SCALE GENOMIC DNA]</scope>
    <source>
        <strain evidence="3 4">PR1016A</strain>
    </source>
</reference>
<proteinExistence type="predicted"/>
<protein>
    <submittedName>
        <fullName evidence="3">Flagellar hook-length control protein FliK</fullName>
    </submittedName>
</protein>
<keyword evidence="4" id="KW-1185">Reference proteome</keyword>
<dbReference type="InterPro" id="IPR021136">
    <property type="entry name" value="Flagellar_hook_control-like_C"/>
</dbReference>
<keyword evidence="3" id="KW-0282">Flagellum</keyword>
<dbReference type="CDD" id="cd17470">
    <property type="entry name" value="T3SS_Flik_C"/>
    <property type="match status" value="1"/>
</dbReference>
<dbReference type="Proteomes" id="UP000244755">
    <property type="component" value="Chromosome 1"/>
</dbReference>
<feature type="region of interest" description="Disordered" evidence="1">
    <location>
        <begin position="588"/>
        <end position="660"/>
    </location>
</feature>
<organism evidence="3 4">
    <name type="scientific">Methylobacterium currus</name>
    <dbReference type="NCBI Taxonomy" id="2051553"/>
    <lineage>
        <taxon>Bacteria</taxon>
        <taxon>Pseudomonadati</taxon>
        <taxon>Pseudomonadota</taxon>
        <taxon>Alphaproteobacteria</taxon>
        <taxon>Hyphomicrobiales</taxon>
        <taxon>Methylobacteriaceae</taxon>
        <taxon>Methylobacterium</taxon>
    </lineage>
</organism>
<gene>
    <name evidence="3" type="ORF">DA075_00735</name>
</gene>
<sequence>MTPLDAMLTGPRLRLDGARTTGDPVRPDAGSGFDAVLGGLESRERPARADSPDAGTEPAPEPDEAPRAGAPRPAPLGALIAGALPGGPARPGDTDLADLMERAAGRPPAQTGPGTASGSGGAASATRLPAAGVSSAGAGEDAALSTSPSGLLDPAAREVLPHHQARLRAASAPAAESCDGAPDGESGASDATPSSVPADGAALAALPWPARTDAAIPLPLAAGAPAFAPPPPAFGAAAGSATTAASAPLPAVVVVAQETHFAPIAPPVLAARAGQGAAPSLTSAAGPLSASPSVTGAASPPQPVGDMPARAALPGLPAPGSAETAGRAPSPMNAGAAPAATQQPFGRPVRIDAPDPSTPPAGTGASESGRAAAAGGAVSLAGGGEPMRPGVADPTARSSGPDAASSSEAKSGEAKFAEAKPVSEARLLPEAKSAQEIKPSHAIEAVAPATPGERRAEDPAAGLLAPAPAAGPAPAPAALPAATLRQIADAVATGAASLPDPATVRAGAVAAAWSAAAQAEGPVRLLTLQLRPAELGQVQVRMRLQDGRLEMTLRAEREETAELLRRDGGLLSALVREAGYQPDLVTVQTGRLPGQPEASPGTAPGGQALPSFAGGQQQGGASPDQPARRIPDAPEEGGRRSMEQRDDAHSGDRGRGGLYL</sequence>